<dbReference type="OrthoDB" id="7865954at2759"/>
<proteinExistence type="predicted"/>
<gene>
    <name evidence="2" type="primary">106083926</name>
</gene>
<evidence type="ECO:0000313" key="3">
    <source>
        <dbReference type="Proteomes" id="UP000095300"/>
    </source>
</evidence>
<protein>
    <submittedName>
        <fullName evidence="2">Uncharacterized protein</fullName>
    </submittedName>
</protein>
<sequence length="377" mass="42001">MFQCINLGQVLMDENLRVFYLCNNCNIDIRDGLSQFLEHLEACEGIGKLLSAFKAGQQLKYHTEKGIRKKSKAGNEFFIYDYPNVEISKQSFIDLMDIEEELLNPKWYSDLTTDIGNASASAANSSKKQYDILVKEVTPFVQFKEPCNVNSSKSRINKSQQKVSMGKHLTNVVPTLPNSTEMGYSNKKIIATKRKLPIESVGNGPIQRVKNTSNVAPMLVSTKSNACAPIAKKIKMVENVTSLNAANPFPKTQFLAPKTSNIVTPSRNTTNTSAELMRQPTKEKETAQILSKLTNLGLQIKRTHPPMPATETAAPVTDDKTLQILRKLQSKGGMKVKLVNRQDSNKINVTGFIAQPHPIINEPILKKSNNLIIRKVK</sequence>
<dbReference type="Proteomes" id="UP000095300">
    <property type="component" value="Unassembled WGS sequence"/>
</dbReference>
<evidence type="ECO:0000313" key="2">
    <source>
        <dbReference type="EnsemblMetazoa" id="SCAU004654-PB"/>
    </source>
</evidence>
<name>A0A1I8P416_STOCA</name>
<reference evidence="2" key="1">
    <citation type="submission" date="2020-05" db="UniProtKB">
        <authorList>
            <consortium name="EnsemblMetazoa"/>
        </authorList>
    </citation>
    <scope>IDENTIFICATION</scope>
    <source>
        <strain evidence="2">USDA</strain>
    </source>
</reference>
<evidence type="ECO:0000256" key="1">
    <source>
        <dbReference type="SAM" id="MobiDB-lite"/>
    </source>
</evidence>
<feature type="region of interest" description="Disordered" evidence="1">
    <location>
        <begin position="261"/>
        <end position="283"/>
    </location>
</feature>
<dbReference type="AlphaFoldDB" id="A0A1I8P416"/>
<dbReference type="KEGG" id="scac:106083926"/>
<accession>A0A1I8P416</accession>
<feature type="compositionally biased region" description="Polar residues" evidence="1">
    <location>
        <begin position="261"/>
        <end position="274"/>
    </location>
</feature>
<dbReference type="EnsemblMetazoa" id="SCAU004654-RB">
    <property type="protein sequence ID" value="SCAU004654-PB"/>
    <property type="gene ID" value="SCAU004654"/>
</dbReference>
<keyword evidence="3" id="KW-1185">Reference proteome</keyword>
<organism evidence="2 3">
    <name type="scientific">Stomoxys calcitrans</name>
    <name type="common">Stable fly</name>
    <name type="synonym">Conops calcitrans</name>
    <dbReference type="NCBI Taxonomy" id="35570"/>
    <lineage>
        <taxon>Eukaryota</taxon>
        <taxon>Metazoa</taxon>
        <taxon>Ecdysozoa</taxon>
        <taxon>Arthropoda</taxon>
        <taxon>Hexapoda</taxon>
        <taxon>Insecta</taxon>
        <taxon>Pterygota</taxon>
        <taxon>Neoptera</taxon>
        <taxon>Endopterygota</taxon>
        <taxon>Diptera</taxon>
        <taxon>Brachycera</taxon>
        <taxon>Muscomorpha</taxon>
        <taxon>Muscoidea</taxon>
        <taxon>Muscidae</taxon>
        <taxon>Stomoxys</taxon>
    </lineage>
</organism>
<dbReference type="VEuPathDB" id="VectorBase:SCAU004654"/>